<name>A0A2V3PR52_9BACT</name>
<protein>
    <submittedName>
        <fullName evidence="1">G:T/U-mismatch repair DNA glycosylase</fullName>
    </submittedName>
</protein>
<dbReference type="RefSeq" id="WP_110310571.1">
    <property type="nucleotide sequence ID" value="NZ_QICL01000010.1"/>
</dbReference>
<proteinExistence type="predicted"/>
<dbReference type="Gene3D" id="3.40.470.10">
    <property type="entry name" value="Uracil-DNA glycosylase-like domain"/>
    <property type="match status" value="1"/>
</dbReference>
<accession>A0A2V3PR52</accession>
<gene>
    <name evidence="1" type="ORF">CLV62_11098</name>
</gene>
<dbReference type="SUPFAM" id="SSF52141">
    <property type="entry name" value="Uracil-DNA glycosylase-like"/>
    <property type="match status" value="1"/>
</dbReference>
<comment type="caution">
    <text evidence="1">The sequence shown here is derived from an EMBL/GenBank/DDBJ whole genome shotgun (WGS) entry which is preliminary data.</text>
</comment>
<dbReference type="CDD" id="cd10032">
    <property type="entry name" value="UDG-F6_HDG"/>
    <property type="match status" value="1"/>
</dbReference>
<evidence type="ECO:0000313" key="2">
    <source>
        <dbReference type="Proteomes" id="UP000247973"/>
    </source>
</evidence>
<keyword evidence="2" id="KW-1185">Reference proteome</keyword>
<dbReference type="EMBL" id="QICL01000010">
    <property type="protein sequence ID" value="PXV64454.1"/>
    <property type="molecule type" value="Genomic_DNA"/>
</dbReference>
<evidence type="ECO:0000313" key="1">
    <source>
        <dbReference type="EMBL" id="PXV64454.1"/>
    </source>
</evidence>
<dbReference type="AlphaFoldDB" id="A0A2V3PR52"/>
<sequence length="192" mass="22334">MKDIEYHPLPFFLPVDTQLIMLGSFPPKQERWSMNFFYPNFQNDMWRIFGLIFFQNKDHFLLTGKKAFDEDRIKKFLIYKRIGLGDTAKAIIRHKDNASDNFLEVVEPTDLSIILKEIPLCRAIVTTGQKATDTLISFVQTKEPKIGSFSEFEFEGRLMRLYRMPSSSRAYPKSLAGKAEIYQTMFGQLGLL</sequence>
<dbReference type="OrthoDB" id="9794144at2"/>
<organism evidence="1 2">
    <name type="scientific">Dysgonomonas alginatilytica</name>
    <dbReference type="NCBI Taxonomy" id="1605892"/>
    <lineage>
        <taxon>Bacteria</taxon>
        <taxon>Pseudomonadati</taxon>
        <taxon>Bacteroidota</taxon>
        <taxon>Bacteroidia</taxon>
        <taxon>Bacteroidales</taxon>
        <taxon>Dysgonomonadaceae</taxon>
        <taxon>Dysgonomonas</taxon>
    </lineage>
</organism>
<reference evidence="1 2" key="1">
    <citation type="submission" date="2018-03" db="EMBL/GenBank/DDBJ databases">
        <title>Genomic Encyclopedia of Archaeal and Bacterial Type Strains, Phase II (KMG-II): from individual species to whole genera.</title>
        <authorList>
            <person name="Goeker M."/>
        </authorList>
    </citation>
    <scope>NUCLEOTIDE SEQUENCE [LARGE SCALE GENOMIC DNA]</scope>
    <source>
        <strain evidence="1 2">DSM 100214</strain>
    </source>
</reference>
<dbReference type="Proteomes" id="UP000247973">
    <property type="component" value="Unassembled WGS sequence"/>
</dbReference>
<dbReference type="InterPro" id="IPR036895">
    <property type="entry name" value="Uracil-DNA_glycosylase-like_sf"/>
</dbReference>